<dbReference type="Proteomes" id="UP000184600">
    <property type="component" value="Unassembled WGS sequence"/>
</dbReference>
<evidence type="ECO:0000313" key="2">
    <source>
        <dbReference type="Proteomes" id="UP000184600"/>
    </source>
</evidence>
<dbReference type="EMBL" id="FRFG01000078">
    <property type="protein sequence ID" value="SHO58762.1"/>
    <property type="molecule type" value="Genomic_DNA"/>
</dbReference>
<keyword evidence="2" id="KW-1185">Reference proteome</keyword>
<dbReference type="AlphaFoldDB" id="A0A1M7Z1S3"/>
<sequence>MKDQDKTKIIKLDQTTTVADEIIRQIEHRKSDDTHNIEIKVDQITVSISVPVNN</sequence>
<accession>A0A1M7Z1S3</accession>
<dbReference type="RefSeq" id="WP_159440382.1">
    <property type="nucleotide sequence ID" value="NZ_AP024897.1"/>
</dbReference>
<evidence type="ECO:0000313" key="1">
    <source>
        <dbReference type="EMBL" id="SHO58762.1"/>
    </source>
</evidence>
<gene>
    <name evidence="1" type="ORF">VQ7734_04534</name>
</gene>
<organism evidence="1 2">
    <name type="scientific">Vibrio quintilis</name>
    <dbReference type="NCBI Taxonomy" id="1117707"/>
    <lineage>
        <taxon>Bacteria</taxon>
        <taxon>Pseudomonadati</taxon>
        <taxon>Pseudomonadota</taxon>
        <taxon>Gammaproteobacteria</taxon>
        <taxon>Vibrionales</taxon>
        <taxon>Vibrionaceae</taxon>
        <taxon>Vibrio</taxon>
    </lineage>
</organism>
<protein>
    <submittedName>
        <fullName evidence="1">Uncharacterized protein</fullName>
    </submittedName>
</protein>
<proteinExistence type="predicted"/>
<name>A0A1M7Z1S3_9VIBR</name>
<reference evidence="2" key="1">
    <citation type="submission" date="2016-12" db="EMBL/GenBank/DDBJ databases">
        <authorList>
            <person name="Rodrigo-Torres L."/>
            <person name="Arahal R.D."/>
            <person name="Lucena T."/>
        </authorList>
    </citation>
    <scope>NUCLEOTIDE SEQUENCE [LARGE SCALE GENOMIC DNA]</scope>
</reference>